<dbReference type="InterPro" id="IPR012677">
    <property type="entry name" value="Nucleotide-bd_a/b_plait_sf"/>
</dbReference>
<organism evidence="12 13">
    <name type="scientific">Cephalotrichum gorgonifer</name>
    <dbReference type="NCBI Taxonomy" id="2041049"/>
    <lineage>
        <taxon>Eukaryota</taxon>
        <taxon>Fungi</taxon>
        <taxon>Dikarya</taxon>
        <taxon>Ascomycota</taxon>
        <taxon>Pezizomycotina</taxon>
        <taxon>Sordariomycetes</taxon>
        <taxon>Hypocreomycetidae</taxon>
        <taxon>Microascales</taxon>
        <taxon>Microascaceae</taxon>
        <taxon>Cephalotrichum</taxon>
    </lineage>
</organism>
<feature type="domain" description="RRM" evidence="11">
    <location>
        <begin position="4"/>
        <end position="77"/>
    </location>
</feature>
<dbReference type="PROSITE" id="PS50102">
    <property type="entry name" value="RRM"/>
    <property type="match status" value="5"/>
</dbReference>
<dbReference type="GO" id="GO:0005634">
    <property type="term" value="C:nucleus"/>
    <property type="evidence" value="ECO:0007669"/>
    <property type="project" value="UniProtKB-SubCell"/>
</dbReference>
<evidence type="ECO:0000256" key="9">
    <source>
        <dbReference type="PROSITE-ProRule" id="PRU00176"/>
    </source>
</evidence>
<feature type="region of interest" description="Disordered" evidence="10">
    <location>
        <begin position="163"/>
        <end position="304"/>
    </location>
</feature>
<feature type="region of interest" description="Disordered" evidence="10">
    <location>
        <begin position="82"/>
        <end position="130"/>
    </location>
</feature>
<dbReference type="GO" id="GO:1990904">
    <property type="term" value="C:ribonucleoprotein complex"/>
    <property type="evidence" value="ECO:0007669"/>
    <property type="project" value="UniProtKB-KW"/>
</dbReference>
<feature type="domain" description="RRM" evidence="11">
    <location>
        <begin position="311"/>
        <end position="388"/>
    </location>
</feature>
<evidence type="ECO:0000256" key="4">
    <source>
        <dbReference type="ARBA" id="ARBA00022552"/>
    </source>
</evidence>
<keyword evidence="4" id="KW-0698">rRNA processing</keyword>
<dbReference type="InterPro" id="IPR000504">
    <property type="entry name" value="RRM_dom"/>
</dbReference>
<evidence type="ECO:0000259" key="11">
    <source>
        <dbReference type="PROSITE" id="PS50102"/>
    </source>
</evidence>
<dbReference type="AlphaFoldDB" id="A0AAE8MXK1"/>
<feature type="compositionally biased region" description="Basic and acidic residues" evidence="10">
    <location>
        <begin position="295"/>
        <end position="304"/>
    </location>
</feature>
<feature type="compositionally biased region" description="Pro residues" evidence="10">
    <location>
        <begin position="199"/>
        <end position="220"/>
    </location>
</feature>
<dbReference type="FunFam" id="3.30.70.330:FF:000247">
    <property type="entry name" value="Multiple RNA-binding domain-containing protein 1"/>
    <property type="match status" value="1"/>
</dbReference>
<feature type="domain" description="RRM" evidence="11">
    <location>
        <begin position="716"/>
        <end position="793"/>
    </location>
</feature>
<gene>
    <name evidence="12" type="ORF">DNG_05020</name>
</gene>
<dbReference type="EMBL" id="ONZQ02000006">
    <property type="protein sequence ID" value="SPO02347.1"/>
    <property type="molecule type" value="Genomic_DNA"/>
</dbReference>
<dbReference type="InterPro" id="IPR035979">
    <property type="entry name" value="RBD_domain_sf"/>
</dbReference>
<protein>
    <recommendedName>
        <fullName evidence="3">Multiple RNA-binding domain-containing protein 1</fullName>
    </recommendedName>
</protein>
<evidence type="ECO:0000256" key="10">
    <source>
        <dbReference type="SAM" id="MobiDB-lite"/>
    </source>
</evidence>
<evidence type="ECO:0000256" key="7">
    <source>
        <dbReference type="ARBA" id="ARBA00023242"/>
    </source>
</evidence>
<keyword evidence="13" id="KW-1185">Reference proteome</keyword>
<keyword evidence="7" id="KW-0539">Nucleus</keyword>
<proteinExistence type="inferred from homology"/>
<keyword evidence="5" id="KW-0677">Repeat</keyword>
<dbReference type="InterPro" id="IPR050374">
    <property type="entry name" value="RRT5_SRSF_SR"/>
</dbReference>
<dbReference type="PANTHER" id="PTHR23003">
    <property type="entry name" value="RNA RECOGNITION MOTIF RRM DOMAIN CONTAINING PROTEIN"/>
    <property type="match status" value="1"/>
</dbReference>
<comment type="similarity">
    <text evidence="2">Belongs to the RRM MRD1 family.</text>
</comment>
<dbReference type="GO" id="GO:0003729">
    <property type="term" value="F:mRNA binding"/>
    <property type="evidence" value="ECO:0007669"/>
    <property type="project" value="TreeGrafter"/>
</dbReference>
<feature type="compositionally biased region" description="Polar residues" evidence="10">
    <location>
        <begin position="87"/>
        <end position="104"/>
    </location>
</feature>
<dbReference type="SMART" id="SM00360">
    <property type="entry name" value="RRM"/>
    <property type="match status" value="5"/>
</dbReference>
<evidence type="ECO:0000313" key="12">
    <source>
        <dbReference type="EMBL" id="SPO02347.1"/>
    </source>
</evidence>
<comment type="subcellular location">
    <subcellularLocation>
        <location evidence="1">Nucleus</location>
    </subcellularLocation>
</comment>
<feature type="domain" description="RRM" evidence="11">
    <location>
        <begin position="611"/>
        <end position="694"/>
    </location>
</feature>
<dbReference type="GO" id="GO:0005737">
    <property type="term" value="C:cytoplasm"/>
    <property type="evidence" value="ECO:0007669"/>
    <property type="project" value="TreeGrafter"/>
</dbReference>
<dbReference type="SUPFAM" id="SSF54928">
    <property type="entry name" value="RNA-binding domain, RBD"/>
    <property type="match status" value="3"/>
</dbReference>
<evidence type="ECO:0000256" key="2">
    <source>
        <dbReference type="ARBA" id="ARBA00008033"/>
    </source>
</evidence>
<comment type="caution">
    <text evidence="12">The sequence shown here is derived from an EMBL/GenBank/DDBJ whole genome shotgun (WGS) entry which is preliminary data.</text>
</comment>
<feature type="domain" description="RRM" evidence="11">
    <location>
        <begin position="492"/>
        <end position="564"/>
    </location>
</feature>
<evidence type="ECO:0000256" key="3">
    <source>
        <dbReference type="ARBA" id="ARBA00013428"/>
    </source>
</evidence>
<evidence type="ECO:0000256" key="5">
    <source>
        <dbReference type="ARBA" id="ARBA00022737"/>
    </source>
</evidence>
<dbReference type="CDD" id="cd12568">
    <property type="entry name" value="RRM3_MRD1"/>
    <property type="match status" value="1"/>
</dbReference>
<dbReference type="Gene3D" id="3.30.70.330">
    <property type="match status" value="5"/>
</dbReference>
<dbReference type="PANTHER" id="PTHR23003:SF58">
    <property type="entry name" value="RNA-BINDING PROTEIN 19-LIKE PROTEIN-RELATED"/>
    <property type="match status" value="1"/>
</dbReference>
<dbReference type="InterPro" id="IPR034482">
    <property type="entry name" value="Mrd1_RRM3"/>
</dbReference>
<keyword evidence="8" id="KW-0687">Ribonucleoprotein</keyword>
<evidence type="ECO:0000256" key="1">
    <source>
        <dbReference type="ARBA" id="ARBA00004123"/>
    </source>
</evidence>
<evidence type="ECO:0000256" key="6">
    <source>
        <dbReference type="ARBA" id="ARBA00022884"/>
    </source>
</evidence>
<evidence type="ECO:0000313" key="13">
    <source>
        <dbReference type="Proteomes" id="UP001187682"/>
    </source>
</evidence>
<sequence>MESSRIFVKNIPSTITEKEFRDHFSAKGREITDVKILANRRIGYVGYKTPAEASGAVKYFNRTFIKMSRVAVELAKPIGDASLNRAPRSQNQIPLPTDTRNSIPAPQRAEDPENPKKRKRREVDESDPNLQEYLQVMGSKRTGIAVEPIPVVQEPAVVDIKATESDDEYENIPSREAKKTRVAEPPVALPIPAAQTPDIPAPTPAPAPAPTEPPVVPPAPSLSKTATDDEWLRSRTNRILDLLDDDEEAPPPMPPMQEVGAEADVPMTDIDGSRDPGKEISQPEASQSAPAPQQPEEKGVDSDADLVRKTARLFVRNLPYSVTEDDLQEYFGKYGQVQEALLPVSASGKSKGYAMVLFADADSALAAFQGSDGIPFQGRILHIVPAAAKREGLDEFAISQLPLKKQNLIRKKATAASNTFNWNALYMNQDAVNDSIANRLGISKAELLDPTSSDAAVKQAIGETTVIQETKAYFAAHGVDLNAFKSQKRGDTAILVKNFPFGTNAEELRNLFEEHGTVIQVLMPPSGTIAIVQFAQPEHAKAAFAKLAYRRLRDSVLFLEKAPVGLLVNTPVAADSQVGAADKGKAAGIQKVSGAELLERDDEQASEGPTTSLYVRNLNFSTTTEDLANAFGHLEGLVSARVKTKTDPKKPGQVLSMGFGFVDFRTKAQAAAAVAAMDGFSLAGHTLSVKASHRGLDAAEERRQEDAAKKAANRGTKVIVKNLPFEATKKDIRTLLGTYGELRAVRVPKKFNHQSRGFAFAEFVTAREAENAIKALKDTHLLGRKLVIDYAEAETIDAEEEIEKMQKKVGGQVNKVALQKLSKGRTKISLGEEEDELDL</sequence>
<feature type="compositionally biased region" description="Basic and acidic residues" evidence="10">
    <location>
        <begin position="173"/>
        <end position="182"/>
    </location>
</feature>
<dbReference type="GO" id="GO:0006364">
    <property type="term" value="P:rRNA processing"/>
    <property type="evidence" value="ECO:0007669"/>
    <property type="project" value="UniProtKB-KW"/>
</dbReference>
<dbReference type="Pfam" id="PF00076">
    <property type="entry name" value="RRM_1"/>
    <property type="match status" value="5"/>
</dbReference>
<reference evidence="12" key="1">
    <citation type="submission" date="2018-03" db="EMBL/GenBank/DDBJ databases">
        <authorList>
            <person name="Guldener U."/>
        </authorList>
    </citation>
    <scope>NUCLEOTIDE SEQUENCE</scope>
</reference>
<evidence type="ECO:0000256" key="8">
    <source>
        <dbReference type="ARBA" id="ARBA00023274"/>
    </source>
</evidence>
<keyword evidence="6 9" id="KW-0694">RNA-binding</keyword>
<name>A0AAE8MXK1_9PEZI</name>
<accession>A0AAE8MXK1</accession>
<dbReference type="Proteomes" id="UP001187682">
    <property type="component" value="Unassembled WGS sequence"/>
</dbReference>